<protein>
    <submittedName>
        <fullName evidence="1">Uncharacterized protein</fullName>
    </submittedName>
</protein>
<evidence type="ECO:0000313" key="2">
    <source>
        <dbReference type="Proteomes" id="UP000276834"/>
    </source>
</evidence>
<keyword evidence="2" id="KW-1185">Reference proteome</keyword>
<name>A0A3L8S6Q4_CHLGU</name>
<dbReference type="AlphaFoldDB" id="A0A3L8S6Q4"/>
<gene>
    <name evidence="1" type="ORF">DV515_00011299</name>
</gene>
<evidence type="ECO:0000313" key="1">
    <source>
        <dbReference type="EMBL" id="RLV97861.1"/>
    </source>
</evidence>
<proteinExistence type="predicted"/>
<accession>A0A3L8S6Q4</accession>
<sequence>MCVGRYQSPSEPTEDSINPTAILIQQSNTIWALTIKEKLKTASPWIYPCDLTGPCFLKLKTGQDNLQYEHTL</sequence>
<comment type="caution">
    <text evidence="1">The sequence shown here is derived from an EMBL/GenBank/DDBJ whole genome shotgun (WGS) entry which is preliminary data.</text>
</comment>
<organism evidence="1 2">
    <name type="scientific">Chloebia gouldiae</name>
    <name type="common">Gouldian finch</name>
    <name type="synonym">Erythrura gouldiae</name>
    <dbReference type="NCBI Taxonomy" id="44316"/>
    <lineage>
        <taxon>Eukaryota</taxon>
        <taxon>Metazoa</taxon>
        <taxon>Chordata</taxon>
        <taxon>Craniata</taxon>
        <taxon>Vertebrata</taxon>
        <taxon>Euteleostomi</taxon>
        <taxon>Archelosauria</taxon>
        <taxon>Archosauria</taxon>
        <taxon>Dinosauria</taxon>
        <taxon>Saurischia</taxon>
        <taxon>Theropoda</taxon>
        <taxon>Coelurosauria</taxon>
        <taxon>Aves</taxon>
        <taxon>Neognathae</taxon>
        <taxon>Neoaves</taxon>
        <taxon>Telluraves</taxon>
        <taxon>Australaves</taxon>
        <taxon>Passeriformes</taxon>
        <taxon>Passeroidea</taxon>
        <taxon>Passeridae</taxon>
        <taxon>Chloebia</taxon>
    </lineage>
</organism>
<dbReference type="Proteomes" id="UP000276834">
    <property type="component" value="Unassembled WGS sequence"/>
</dbReference>
<dbReference type="EMBL" id="QUSF01000050">
    <property type="protein sequence ID" value="RLV97861.1"/>
    <property type="molecule type" value="Genomic_DNA"/>
</dbReference>
<reference evidence="1 2" key="1">
    <citation type="journal article" date="2018" name="Proc. R. Soc. B">
        <title>A non-coding region near Follistatin controls head colour polymorphism in the Gouldian finch.</title>
        <authorList>
            <person name="Toomey M.B."/>
            <person name="Marques C.I."/>
            <person name="Andrade P."/>
            <person name="Araujo P.M."/>
            <person name="Sabatino S."/>
            <person name="Gazda M.A."/>
            <person name="Afonso S."/>
            <person name="Lopes R.J."/>
            <person name="Corbo J.C."/>
            <person name="Carneiro M."/>
        </authorList>
    </citation>
    <scope>NUCLEOTIDE SEQUENCE [LARGE SCALE GENOMIC DNA]</scope>
    <source>
        <strain evidence="1">Red01</strain>
        <tissue evidence="1">Muscle</tissue>
    </source>
</reference>